<comment type="caution">
    <text evidence="1">The sequence shown here is derived from an EMBL/GenBank/DDBJ whole genome shotgun (WGS) entry which is preliminary data.</text>
</comment>
<dbReference type="AlphaFoldDB" id="X1ATM2"/>
<gene>
    <name evidence="1" type="ORF">S01H4_05776</name>
</gene>
<dbReference type="EMBL" id="BART01001708">
    <property type="protein sequence ID" value="GAG72627.1"/>
    <property type="molecule type" value="Genomic_DNA"/>
</dbReference>
<evidence type="ECO:0000313" key="1">
    <source>
        <dbReference type="EMBL" id="GAG72627.1"/>
    </source>
</evidence>
<feature type="non-terminal residue" evidence="1">
    <location>
        <position position="1"/>
    </location>
</feature>
<organism evidence="1">
    <name type="scientific">marine sediment metagenome</name>
    <dbReference type="NCBI Taxonomy" id="412755"/>
    <lineage>
        <taxon>unclassified sequences</taxon>
        <taxon>metagenomes</taxon>
        <taxon>ecological metagenomes</taxon>
    </lineage>
</organism>
<protein>
    <submittedName>
        <fullName evidence="1">Uncharacterized protein</fullName>
    </submittedName>
</protein>
<name>X1ATM2_9ZZZZ</name>
<sequence>IGFTSNNLKITHKILKEITNYSINKARIKNTLYLLEKLPKVAQHYYEQMTKGMKEKPNMEFVYAGTVLNRALVLNGKDLFNFLKKFRSMSVSPQIYYAIKNTKNGITHLPPPASVLAKQTFPNLDFRAVYGFGFAFSGVSGQIKEKLEEAYLKIIESGEIDSFKIVITKYIIDDFCKDKNIKTIGGLTQIILLNKTGLHPMQYSYANLDKDGKKINEKSISFKNGKWIQYDKSKGKEINIKQNPLLITEDNIFDV</sequence>
<proteinExistence type="predicted"/>
<reference evidence="1" key="1">
    <citation type="journal article" date="2014" name="Front. Microbiol.">
        <title>High frequency of phylogenetically diverse reductive dehalogenase-homologous genes in deep subseafloor sedimentary metagenomes.</title>
        <authorList>
            <person name="Kawai M."/>
            <person name="Futagami T."/>
            <person name="Toyoda A."/>
            <person name="Takaki Y."/>
            <person name="Nishi S."/>
            <person name="Hori S."/>
            <person name="Arai W."/>
            <person name="Tsubouchi T."/>
            <person name="Morono Y."/>
            <person name="Uchiyama I."/>
            <person name="Ito T."/>
            <person name="Fujiyama A."/>
            <person name="Inagaki F."/>
            <person name="Takami H."/>
        </authorList>
    </citation>
    <scope>NUCLEOTIDE SEQUENCE</scope>
    <source>
        <strain evidence="1">Expedition CK06-06</strain>
    </source>
</reference>
<accession>X1ATM2</accession>